<dbReference type="EMBL" id="CAFZ01000010">
    <property type="protein sequence ID" value="CCA67189.1"/>
    <property type="molecule type" value="Genomic_DNA"/>
</dbReference>
<protein>
    <submittedName>
        <fullName evidence="2">Related to siderophore iron transporter mirc</fullName>
    </submittedName>
</protein>
<evidence type="ECO:0000256" key="1">
    <source>
        <dbReference type="SAM" id="Phobius"/>
    </source>
</evidence>
<dbReference type="eggNOG" id="ENOG502SADI">
    <property type="taxonomic scope" value="Eukaryota"/>
</dbReference>
<sequence>MPPSFNPVFLPPWVGFPPPKTLSPRVAKQLYDHIRTVAFYLDAMTALVPQTRDSPVQIGLEPIIAAVIPLVGPLIGFLAGLYIVFLSLFFDVSWSDVVYMLFNLCLDAGSGYIPILGNIVDVAFKANLANLAILERHIRKSKYAYLAVAPPKSWWSAWMGRGTANW</sequence>
<dbReference type="STRING" id="1109443.G4T748"/>
<dbReference type="InParanoid" id="G4T748"/>
<gene>
    <name evidence="2" type="ORF">PIIN_01021</name>
</gene>
<dbReference type="OMA" id="VFAGWIP"/>
<dbReference type="AlphaFoldDB" id="G4T748"/>
<dbReference type="HOGENOM" id="CLU_098390_0_0_1"/>
<dbReference type="InterPro" id="IPR025187">
    <property type="entry name" value="DUF4112"/>
</dbReference>
<dbReference type="Proteomes" id="UP000007148">
    <property type="component" value="Unassembled WGS sequence"/>
</dbReference>
<accession>G4T748</accession>
<keyword evidence="1" id="KW-0812">Transmembrane</keyword>
<dbReference type="PANTHER" id="PTHR35519:SF2">
    <property type="entry name" value="PH DOMAIN PROTEIN"/>
    <property type="match status" value="1"/>
</dbReference>
<keyword evidence="3" id="KW-1185">Reference proteome</keyword>
<dbReference type="OrthoDB" id="2241241at2759"/>
<evidence type="ECO:0000313" key="2">
    <source>
        <dbReference type="EMBL" id="CCA67189.1"/>
    </source>
</evidence>
<dbReference type="Pfam" id="PF13430">
    <property type="entry name" value="DUF4112"/>
    <property type="match status" value="1"/>
</dbReference>
<reference evidence="2 3" key="1">
    <citation type="journal article" date="2011" name="PLoS Pathog.">
        <title>Endophytic Life Strategies Decoded by Genome and Transcriptome Analyses of the Mutualistic Root Symbiont Piriformospora indica.</title>
        <authorList>
            <person name="Zuccaro A."/>
            <person name="Lahrmann U."/>
            <person name="Guldener U."/>
            <person name="Langen G."/>
            <person name="Pfiffi S."/>
            <person name="Biedenkopf D."/>
            <person name="Wong P."/>
            <person name="Samans B."/>
            <person name="Grimm C."/>
            <person name="Basiewicz M."/>
            <person name="Murat C."/>
            <person name="Martin F."/>
            <person name="Kogel K.H."/>
        </authorList>
    </citation>
    <scope>NUCLEOTIDE SEQUENCE [LARGE SCALE GENOMIC DNA]</scope>
    <source>
        <strain evidence="2 3">DSM 11827</strain>
    </source>
</reference>
<keyword evidence="1" id="KW-0472">Membrane</keyword>
<keyword evidence="1" id="KW-1133">Transmembrane helix</keyword>
<evidence type="ECO:0000313" key="3">
    <source>
        <dbReference type="Proteomes" id="UP000007148"/>
    </source>
</evidence>
<organism evidence="2 3">
    <name type="scientific">Serendipita indica (strain DSM 11827)</name>
    <name type="common">Root endophyte fungus</name>
    <name type="synonym">Piriformospora indica</name>
    <dbReference type="NCBI Taxonomy" id="1109443"/>
    <lineage>
        <taxon>Eukaryota</taxon>
        <taxon>Fungi</taxon>
        <taxon>Dikarya</taxon>
        <taxon>Basidiomycota</taxon>
        <taxon>Agaricomycotina</taxon>
        <taxon>Agaricomycetes</taxon>
        <taxon>Sebacinales</taxon>
        <taxon>Serendipitaceae</taxon>
        <taxon>Serendipita</taxon>
    </lineage>
</organism>
<name>G4T748_SERID</name>
<proteinExistence type="predicted"/>
<comment type="caution">
    <text evidence="2">The sequence shown here is derived from an EMBL/GenBank/DDBJ whole genome shotgun (WGS) entry which is preliminary data.</text>
</comment>
<feature type="transmembrane region" description="Helical" evidence="1">
    <location>
        <begin position="63"/>
        <end position="90"/>
    </location>
</feature>
<dbReference type="PANTHER" id="PTHR35519">
    <property type="entry name" value="MEMBRANE PROTEINS"/>
    <property type="match status" value="1"/>
</dbReference>